<evidence type="ECO:0000313" key="2">
    <source>
        <dbReference type="Proteomes" id="UP000828941"/>
    </source>
</evidence>
<accession>A0ACB9KR27</accession>
<gene>
    <name evidence="1" type="ORF">L6164_033194</name>
</gene>
<dbReference type="EMBL" id="CM039438">
    <property type="protein sequence ID" value="KAI4299767.1"/>
    <property type="molecule type" value="Genomic_DNA"/>
</dbReference>
<evidence type="ECO:0000313" key="1">
    <source>
        <dbReference type="EMBL" id="KAI4299767.1"/>
    </source>
</evidence>
<reference evidence="1 2" key="1">
    <citation type="journal article" date="2022" name="DNA Res.">
        <title>Chromosomal-level genome assembly of the orchid tree Bauhinia variegata (Leguminosae; Cercidoideae) supports the allotetraploid origin hypothesis of Bauhinia.</title>
        <authorList>
            <person name="Zhong Y."/>
            <person name="Chen Y."/>
            <person name="Zheng D."/>
            <person name="Pang J."/>
            <person name="Liu Y."/>
            <person name="Luo S."/>
            <person name="Meng S."/>
            <person name="Qian L."/>
            <person name="Wei D."/>
            <person name="Dai S."/>
            <person name="Zhou R."/>
        </authorList>
    </citation>
    <scope>NUCLEOTIDE SEQUENCE [LARGE SCALE GENOMIC DNA]</scope>
    <source>
        <strain evidence="1">BV-YZ2020</strain>
    </source>
</reference>
<keyword evidence="2" id="KW-1185">Reference proteome</keyword>
<protein>
    <submittedName>
        <fullName evidence="1">Uncharacterized protein</fullName>
    </submittedName>
</protein>
<comment type="caution">
    <text evidence="1">The sequence shown here is derived from an EMBL/GenBank/DDBJ whole genome shotgun (WGS) entry which is preliminary data.</text>
</comment>
<sequence>MDYIREELAQPVSPMGQCFNSSVMCINVLAVLELKFPLMTCKFHLSLEMSSFLSTHVSDKNGKKIWKQVEVKLEEHIIIPKFPNGMSMDSYEDCFNDYISSIAMEQLPQNKPLWQIHEIIYPTSKSAGTL</sequence>
<dbReference type="Proteomes" id="UP000828941">
    <property type="component" value="Chromosome 13"/>
</dbReference>
<name>A0ACB9KR27_BAUVA</name>
<organism evidence="1 2">
    <name type="scientific">Bauhinia variegata</name>
    <name type="common">Purple orchid tree</name>
    <name type="synonym">Phanera variegata</name>
    <dbReference type="NCBI Taxonomy" id="167791"/>
    <lineage>
        <taxon>Eukaryota</taxon>
        <taxon>Viridiplantae</taxon>
        <taxon>Streptophyta</taxon>
        <taxon>Embryophyta</taxon>
        <taxon>Tracheophyta</taxon>
        <taxon>Spermatophyta</taxon>
        <taxon>Magnoliopsida</taxon>
        <taxon>eudicotyledons</taxon>
        <taxon>Gunneridae</taxon>
        <taxon>Pentapetalae</taxon>
        <taxon>rosids</taxon>
        <taxon>fabids</taxon>
        <taxon>Fabales</taxon>
        <taxon>Fabaceae</taxon>
        <taxon>Cercidoideae</taxon>
        <taxon>Cercideae</taxon>
        <taxon>Bauhiniinae</taxon>
        <taxon>Bauhinia</taxon>
    </lineage>
</organism>
<proteinExistence type="predicted"/>